<gene>
    <name evidence="1" type="ORF">COT42_06400</name>
</gene>
<dbReference type="InterPro" id="IPR036583">
    <property type="entry name" value="23S_rRNA_IVS_sf"/>
</dbReference>
<reference evidence="1 2" key="1">
    <citation type="submission" date="2017-09" db="EMBL/GenBank/DDBJ databases">
        <title>Depth-based differentiation of microbial function through sediment-hosted aquifers and enrichment of novel symbionts in the deep terrestrial subsurface.</title>
        <authorList>
            <person name="Probst A.J."/>
            <person name="Ladd B."/>
            <person name="Jarett J.K."/>
            <person name="Geller-Mcgrath D.E."/>
            <person name="Sieber C.M."/>
            <person name="Emerson J.B."/>
            <person name="Anantharaman K."/>
            <person name="Thomas B.C."/>
            <person name="Malmstrom R."/>
            <person name="Stieglmeier M."/>
            <person name="Klingl A."/>
            <person name="Woyke T."/>
            <person name="Ryan C.M."/>
            <person name="Banfield J.F."/>
        </authorList>
    </citation>
    <scope>NUCLEOTIDE SEQUENCE [LARGE SCALE GENOMIC DNA]</scope>
    <source>
        <strain evidence="1">CG08_land_8_20_14_0_20_45_16</strain>
    </source>
</reference>
<evidence type="ECO:0000313" key="2">
    <source>
        <dbReference type="Proteomes" id="UP000231343"/>
    </source>
</evidence>
<organism evidence="1 2">
    <name type="scientific">Candidatus Saganbacteria bacterium CG08_land_8_20_14_0_20_45_16</name>
    <dbReference type="NCBI Taxonomy" id="2014293"/>
    <lineage>
        <taxon>Bacteria</taxon>
        <taxon>Bacillati</taxon>
        <taxon>Saganbacteria</taxon>
    </lineage>
</organism>
<dbReference type="Proteomes" id="UP000231343">
    <property type="component" value="Unassembled WGS sequence"/>
</dbReference>
<dbReference type="SUPFAM" id="SSF158446">
    <property type="entry name" value="IVS-encoded protein-like"/>
    <property type="match status" value="1"/>
</dbReference>
<dbReference type="InterPro" id="IPR012657">
    <property type="entry name" value="23S_rRNA-intervening_sequence"/>
</dbReference>
<dbReference type="Pfam" id="PF05635">
    <property type="entry name" value="23S_rRNA_IVP"/>
    <property type="match status" value="1"/>
</dbReference>
<comment type="caution">
    <text evidence="1">The sequence shown here is derived from an EMBL/GenBank/DDBJ whole genome shotgun (WGS) entry which is preliminary data.</text>
</comment>
<sequence length="70" mass="8060">MIIRSVRELEVYQIAFDTAMAIFEISKGFPKEEKYALTDQMRRSSIAKNSENLIVNASISSRCSLTWNEK</sequence>
<name>A0A2H0XVU1_UNCSA</name>
<evidence type="ECO:0008006" key="3">
    <source>
        <dbReference type="Google" id="ProtNLM"/>
    </source>
</evidence>
<dbReference type="EMBL" id="PEYM01000104">
    <property type="protein sequence ID" value="PIS29057.1"/>
    <property type="molecule type" value="Genomic_DNA"/>
</dbReference>
<dbReference type="NCBIfam" id="TIGR02436">
    <property type="entry name" value="four helix bundle protein"/>
    <property type="match status" value="1"/>
</dbReference>
<evidence type="ECO:0000313" key="1">
    <source>
        <dbReference type="EMBL" id="PIS29057.1"/>
    </source>
</evidence>
<proteinExistence type="predicted"/>
<dbReference type="AlphaFoldDB" id="A0A2H0XVU1"/>
<accession>A0A2H0XVU1</accession>
<protein>
    <recommendedName>
        <fullName evidence="3">Four helix bundle protein</fullName>
    </recommendedName>
</protein>
<dbReference type="Gene3D" id="1.20.1440.60">
    <property type="entry name" value="23S rRNA-intervening sequence"/>
    <property type="match status" value="1"/>
</dbReference>